<dbReference type="AlphaFoldDB" id="A0A9W4TXU3"/>
<dbReference type="InterPro" id="IPR005301">
    <property type="entry name" value="MOB_kinase_act_fam"/>
</dbReference>
<evidence type="ECO:0000313" key="3">
    <source>
        <dbReference type="Proteomes" id="UP001152885"/>
    </source>
</evidence>
<accession>A0A9W4TXU3</accession>
<feature type="compositionally biased region" description="Low complexity" evidence="1">
    <location>
        <begin position="93"/>
        <end position="103"/>
    </location>
</feature>
<evidence type="ECO:0000313" key="2">
    <source>
        <dbReference type="EMBL" id="CAI5758889.1"/>
    </source>
</evidence>
<dbReference type="Pfam" id="PF03637">
    <property type="entry name" value="Mob1_phocein"/>
    <property type="match status" value="1"/>
</dbReference>
<dbReference type="OrthoDB" id="10261121at2759"/>
<dbReference type="PANTHER" id="PTHR22599">
    <property type="entry name" value="MPS ONE BINDER KINASE ACTIVATOR-LIKE MOB"/>
    <property type="match status" value="1"/>
</dbReference>
<reference evidence="2" key="1">
    <citation type="submission" date="2022-12" db="EMBL/GenBank/DDBJ databases">
        <authorList>
            <person name="Brejova B."/>
        </authorList>
    </citation>
    <scope>NUCLEOTIDE SEQUENCE</scope>
</reference>
<feature type="compositionally biased region" description="Polar residues" evidence="1">
    <location>
        <begin position="74"/>
        <end position="83"/>
    </location>
</feature>
<keyword evidence="3" id="KW-1185">Reference proteome</keyword>
<dbReference type="EMBL" id="CANTUO010000003">
    <property type="protein sequence ID" value="CAI5758889.1"/>
    <property type="molecule type" value="Genomic_DNA"/>
</dbReference>
<dbReference type="Proteomes" id="UP001152885">
    <property type="component" value="Unassembled WGS sequence"/>
</dbReference>
<feature type="compositionally biased region" description="Low complexity" evidence="1">
    <location>
        <begin position="44"/>
        <end position="73"/>
    </location>
</feature>
<dbReference type="SUPFAM" id="SSF101152">
    <property type="entry name" value="Mob1/phocein"/>
    <property type="match status" value="1"/>
</dbReference>
<feature type="region of interest" description="Disordered" evidence="1">
    <location>
        <begin position="1"/>
        <end position="114"/>
    </location>
</feature>
<dbReference type="SMART" id="SM01388">
    <property type="entry name" value="Mob1_phocein"/>
    <property type="match status" value="1"/>
</dbReference>
<name>A0A9W4TXU3_9ASCO</name>
<evidence type="ECO:0000256" key="1">
    <source>
        <dbReference type="SAM" id="MobiDB-lite"/>
    </source>
</evidence>
<comment type="caution">
    <text evidence="2">The sequence shown here is derived from an EMBL/GenBank/DDBJ whole genome shotgun (WGS) entry which is preliminary data.</text>
</comment>
<dbReference type="Gene3D" id="1.20.140.30">
    <property type="entry name" value="MOB kinase activator"/>
    <property type="match status" value="1"/>
</dbReference>
<protein>
    <submittedName>
        <fullName evidence="2">Uncharacterized protein</fullName>
    </submittedName>
</protein>
<feature type="compositionally biased region" description="Polar residues" evidence="1">
    <location>
        <begin position="23"/>
        <end position="43"/>
    </location>
</feature>
<sequence length="322" mass="36939">MSFLSTIRGLGRSSKKNKKDLEPTNNSPILYTHSNYSGNNLKRSQSPTKILSSSPSKLTLSSTSSSVNTSNSNRASFQPSSPSKRNRILHPNQQQQQQQQQQQKSPLKHRQSYQNSIQNANSQNSLLIDPPLFLCEPYVKMSLVKGSFKTIVTIPKYVDYYEWLAINVFEMFNNLNRFYGVVQEYVTPDAFPTMNAGPNTNYLWVDSSGQAINLPACQYIDYVVTWISNKTNDQSVFPTKSGGSFPPNFIKDCKNICRQLFRIFAFIYYNQFETILHLTLEAHWNSFFAHFISFNAEFNLLDKKELEPLRPLIEKLQQLGKI</sequence>
<gene>
    <name evidence="2" type="ORF">CANVERA_P3399</name>
</gene>
<proteinExistence type="predicted"/>
<dbReference type="InterPro" id="IPR036703">
    <property type="entry name" value="MOB_kinase_act_sf"/>
</dbReference>
<organism evidence="2 3">
    <name type="scientific">Candida verbasci</name>
    <dbReference type="NCBI Taxonomy" id="1227364"/>
    <lineage>
        <taxon>Eukaryota</taxon>
        <taxon>Fungi</taxon>
        <taxon>Dikarya</taxon>
        <taxon>Ascomycota</taxon>
        <taxon>Saccharomycotina</taxon>
        <taxon>Pichiomycetes</taxon>
        <taxon>Debaryomycetaceae</taxon>
        <taxon>Candida/Lodderomyces clade</taxon>
        <taxon>Candida</taxon>
    </lineage>
</organism>